<dbReference type="GO" id="GO:0008658">
    <property type="term" value="F:penicillin binding"/>
    <property type="evidence" value="ECO:0007669"/>
    <property type="project" value="InterPro"/>
</dbReference>
<dbReference type="AlphaFoldDB" id="A0A926F048"/>
<keyword evidence="1" id="KW-0812">Transmembrane</keyword>
<dbReference type="Gene3D" id="3.90.1310.10">
    <property type="entry name" value="Penicillin-binding protein 2a (Domain 2)"/>
    <property type="match status" value="1"/>
</dbReference>
<dbReference type="InterPro" id="IPR036138">
    <property type="entry name" value="PBP_dimer_sf"/>
</dbReference>
<feature type="domain" description="Penicillin-binding protein transpeptidase" evidence="2">
    <location>
        <begin position="162"/>
        <end position="464"/>
    </location>
</feature>
<dbReference type="SUPFAM" id="SSF56519">
    <property type="entry name" value="Penicillin binding protein dimerisation domain"/>
    <property type="match status" value="1"/>
</dbReference>
<reference evidence="4 5" key="1">
    <citation type="submission" date="2020-08" db="EMBL/GenBank/DDBJ databases">
        <title>Genome public.</title>
        <authorList>
            <person name="Liu C."/>
            <person name="Sun Q."/>
        </authorList>
    </citation>
    <scope>NUCLEOTIDE SEQUENCE [LARGE SCALE GENOMIC DNA]</scope>
    <source>
        <strain evidence="4 5">NSJ-26</strain>
    </source>
</reference>
<feature type="transmembrane region" description="Helical" evidence="1">
    <location>
        <begin position="14"/>
        <end position="34"/>
    </location>
</feature>
<dbReference type="GO" id="GO:0005886">
    <property type="term" value="C:plasma membrane"/>
    <property type="evidence" value="ECO:0007669"/>
    <property type="project" value="TreeGrafter"/>
</dbReference>
<name>A0A926F048_9FIRM</name>
<dbReference type="EMBL" id="JACRTK010000001">
    <property type="protein sequence ID" value="MBC8589549.1"/>
    <property type="molecule type" value="Genomic_DNA"/>
</dbReference>
<dbReference type="GO" id="GO:0071555">
    <property type="term" value="P:cell wall organization"/>
    <property type="evidence" value="ECO:0007669"/>
    <property type="project" value="TreeGrafter"/>
</dbReference>
<sequence>MNKNNNRVKENKRIIVVLACLCTMLVVLIGYLSYFQVFKAQEVKNNAYNKRTWINEENVLRGSILDRNGNVLVYNKKTEDSNKRYYKYGRLYSHVIGYSYREYGKTGLELKYNNALLDISDSTALNDLKSLILPTSIGNDLKLTIDHNLQEKSRSLLEGKKGAIVAMNPKTGEVYSMVSMPDFDTSNLNDHWKGITESEDSPLLNRATQGLYAPGSVFKVITTVAALDTPALDNEYKCSGTAKIDGYTFKDYSSRGHGNITLEDALRLSCNTYYVDRVQYIGKDRLGSTADKFMINSKIDFDLPMKSSSFPYKKSLSKTELSASAIGQGEVLVTPLNMAMVASAIANDGQMVKPILVKEIVSKNNRILESYSTEVISDVTSSIKANQIKDMMLKVVESGTGTNAKIKNVKVAGKTGTAENPSGKSHSWFIGFAPYDDPKIAIAVILEEEGVTGGTGAAPIARDIFIHGLNNIDF</sequence>
<feature type="domain" description="Penicillin binding protein A dimerisation" evidence="3">
    <location>
        <begin position="61"/>
        <end position="132"/>
    </location>
</feature>
<keyword evidence="5" id="KW-1185">Reference proteome</keyword>
<dbReference type="InterPro" id="IPR001460">
    <property type="entry name" value="PCN-bd_Tpept"/>
</dbReference>
<keyword evidence="1" id="KW-0472">Membrane</keyword>
<dbReference type="InterPro" id="IPR012338">
    <property type="entry name" value="Beta-lactam/transpept-like"/>
</dbReference>
<organism evidence="4 5">
    <name type="scientific">Wansuia hejianensis</name>
    <dbReference type="NCBI Taxonomy" id="2763667"/>
    <lineage>
        <taxon>Bacteria</taxon>
        <taxon>Bacillati</taxon>
        <taxon>Bacillota</taxon>
        <taxon>Clostridia</taxon>
        <taxon>Lachnospirales</taxon>
        <taxon>Lachnospiraceae</taxon>
        <taxon>Wansuia</taxon>
    </lineage>
</organism>
<evidence type="ECO:0000259" key="2">
    <source>
        <dbReference type="Pfam" id="PF00905"/>
    </source>
</evidence>
<dbReference type="InterPro" id="IPR054120">
    <property type="entry name" value="PBPA_dimer"/>
</dbReference>
<dbReference type="Pfam" id="PF21922">
    <property type="entry name" value="PBP_dimer_2"/>
    <property type="match status" value="1"/>
</dbReference>
<dbReference type="Gene3D" id="3.40.710.10">
    <property type="entry name" value="DD-peptidase/beta-lactamase superfamily"/>
    <property type="match status" value="1"/>
</dbReference>
<accession>A0A926F048</accession>
<evidence type="ECO:0000313" key="4">
    <source>
        <dbReference type="EMBL" id="MBC8589549.1"/>
    </source>
</evidence>
<evidence type="ECO:0000313" key="5">
    <source>
        <dbReference type="Proteomes" id="UP000601522"/>
    </source>
</evidence>
<gene>
    <name evidence="4" type="ORF">H8689_00120</name>
</gene>
<dbReference type="Pfam" id="PF00905">
    <property type="entry name" value="Transpeptidase"/>
    <property type="match status" value="1"/>
</dbReference>
<dbReference type="InterPro" id="IPR050515">
    <property type="entry name" value="Beta-lactam/transpept"/>
</dbReference>
<keyword evidence="1" id="KW-1133">Transmembrane helix</keyword>
<dbReference type="PANTHER" id="PTHR30627">
    <property type="entry name" value="PEPTIDOGLYCAN D,D-TRANSPEPTIDASE"/>
    <property type="match status" value="1"/>
</dbReference>
<proteinExistence type="predicted"/>
<evidence type="ECO:0000256" key="1">
    <source>
        <dbReference type="SAM" id="Phobius"/>
    </source>
</evidence>
<dbReference type="PANTHER" id="PTHR30627:SF24">
    <property type="entry name" value="PENICILLIN-BINDING PROTEIN 4B"/>
    <property type="match status" value="1"/>
</dbReference>
<comment type="caution">
    <text evidence="4">The sequence shown here is derived from an EMBL/GenBank/DDBJ whole genome shotgun (WGS) entry which is preliminary data.</text>
</comment>
<dbReference type="SUPFAM" id="SSF56601">
    <property type="entry name" value="beta-lactamase/transpeptidase-like"/>
    <property type="match status" value="1"/>
</dbReference>
<dbReference type="Proteomes" id="UP000601522">
    <property type="component" value="Unassembled WGS sequence"/>
</dbReference>
<protein>
    <submittedName>
        <fullName evidence="4">Penicillin-binding protein A</fullName>
    </submittedName>
</protein>
<evidence type="ECO:0000259" key="3">
    <source>
        <dbReference type="Pfam" id="PF21922"/>
    </source>
</evidence>
<dbReference type="RefSeq" id="WP_249322365.1">
    <property type="nucleotide sequence ID" value="NZ_JACRTK010000001.1"/>
</dbReference>